<dbReference type="EMBL" id="ML014296">
    <property type="protein sequence ID" value="RKO99323.1"/>
    <property type="molecule type" value="Genomic_DNA"/>
</dbReference>
<dbReference type="GO" id="GO:0045944">
    <property type="term" value="P:positive regulation of transcription by RNA polymerase II"/>
    <property type="evidence" value="ECO:0007669"/>
    <property type="project" value="TreeGrafter"/>
</dbReference>
<keyword evidence="1 2" id="KW-0238">DNA-binding</keyword>
<dbReference type="Gene3D" id="2.60.40.1390">
    <property type="entry name" value="NDT80 DNA-binding domain"/>
    <property type="match status" value="1"/>
</dbReference>
<dbReference type="AlphaFoldDB" id="A0A4P9X2C9"/>
<feature type="domain" description="NDT80" evidence="4">
    <location>
        <begin position="521"/>
        <end position="903"/>
    </location>
</feature>
<evidence type="ECO:0000313" key="5">
    <source>
        <dbReference type="EMBL" id="RKO99323.1"/>
    </source>
</evidence>
<dbReference type="GO" id="GO:0003700">
    <property type="term" value="F:DNA-binding transcription factor activity"/>
    <property type="evidence" value="ECO:0007669"/>
    <property type="project" value="UniProtKB-UniRule"/>
</dbReference>
<dbReference type="OrthoDB" id="2288358at2759"/>
<feature type="compositionally biased region" description="Low complexity" evidence="3">
    <location>
        <begin position="146"/>
        <end position="160"/>
    </location>
</feature>
<evidence type="ECO:0000259" key="4">
    <source>
        <dbReference type="PROSITE" id="PS51517"/>
    </source>
</evidence>
<name>A0A4P9X2C9_9FUNG</name>
<feature type="compositionally biased region" description="Low complexity" evidence="3">
    <location>
        <begin position="168"/>
        <end position="181"/>
    </location>
</feature>
<dbReference type="SUPFAM" id="SSF49417">
    <property type="entry name" value="p53-like transcription factors"/>
    <property type="match status" value="1"/>
</dbReference>
<dbReference type="PROSITE" id="PS51517">
    <property type="entry name" value="NDT80"/>
    <property type="match status" value="1"/>
</dbReference>
<reference evidence="6" key="1">
    <citation type="journal article" date="2018" name="Nat. Microbiol.">
        <title>Leveraging single-cell genomics to expand the fungal tree of life.</title>
        <authorList>
            <person name="Ahrendt S.R."/>
            <person name="Quandt C.A."/>
            <person name="Ciobanu D."/>
            <person name="Clum A."/>
            <person name="Salamov A."/>
            <person name="Andreopoulos B."/>
            <person name="Cheng J.F."/>
            <person name="Woyke T."/>
            <person name="Pelin A."/>
            <person name="Henrissat B."/>
            <person name="Reynolds N.K."/>
            <person name="Benny G.L."/>
            <person name="Smith M.E."/>
            <person name="James T.Y."/>
            <person name="Grigoriev I.V."/>
        </authorList>
    </citation>
    <scope>NUCLEOTIDE SEQUENCE [LARGE SCALE GENOMIC DNA]</scope>
    <source>
        <strain evidence="6">ATCC 52028</strain>
    </source>
</reference>
<dbReference type="Pfam" id="PF05224">
    <property type="entry name" value="NDT80_PhoG"/>
    <property type="match status" value="1"/>
</dbReference>
<dbReference type="GO" id="GO:0003677">
    <property type="term" value="F:DNA binding"/>
    <property type="evidence" value="ECO:0007669"/>
    <property type="project" value="UniProtKB-KW"/>
</dbReference>
<sequence>MSSFDFLTSGADPLLDGMAMPPFLSQADADTQKCNESPGGAHPLGNAVGLADFNDARLVQQFLMGAPASSPHLSPPIVVPDTATTSAELTSADSGTHDHETAACAGAGADAGIAAAATHGPTPASTAAAAAGGPHGAPPHPADGWSSSSSSSSGAAAPAQLTPPPPLSTRSSASSIMTSPMSLPPHTGHPAQTAGGLMSGSGSGSADSHGSLNAGSAGAAPFSHTPLHMLQMLDASSVQHAAAAVAAAAAATAGGSPTCASSPTLHADLGQDAQGLVADAMAFSGGAEGAGQRGQVSSEMLHRRARARSDPFGGPLFDASAMGLSLGPPGEPSSPPAVSMAMTMNLMGMQPSAYAALRMPTAIEEWLTPTSATMGAGASPFAIMSPTGPAAAGSASVSAASSPHVGLFAAANANASANVNSSTDTFMSSAPGTACASTPLAATPSLMAAPSAHGQAAVKAEAGAPDASAPAVTAAAMSTTGESSYDALNLSLPPKHHARSASGSGMSGAMMGSVWSQRRIPTPIATLPAAWSSPLPTGSDGREGVAFWSDVKLFTHLHAITSSLNDGQPVLVVPFIQSLVDRGFFLQEGVWTCYRRNYFGISSSINLVAPAVSLPGGMSDANVLALAAHVLNGDAPESMDGRFRSVPLQDCYAMDRETGRMRRVSDLVISVSSENTDSPELVPLVQHTAKRDKGPQFTPPNWRLECGARLAAGHHHPFGDNRVTSTMLGPMSSQGSGGGFLDLGNGVVDPLTGRMAEVTVYERLQFKTATAHATSAVSLPYANAPAGMSTHFHENGMPRQQYYRLALDIFLRFEEDVPATPHDPKLGRGVSVAHIVGVPDASSMLAAASVPTTFASGAAAVAASAANTVPLTIDSATLTPYCRLLSGPIIVRGRSPSHYADKTAIARADASFGVRSKPRPHARRPRAMSASHILAPTHGGHGGHVKMALPSYVPPAQAPLPNGASVSNFLLAPKTNPHAFKTTPVRRRAASFAIPAAMMPTSLDRMMQSSPAFGSLMQQSEPRPPLFGTLGGGGNPSGRAPSALMPMDMDRLFAMSQTHDPQNHLMPSLAAMGRRHSVQHPTMEGLLGSHHGAGAGASGHVSSLAMPTSSTGLSLASPVAFTMPLGASNPFGNLMPASRTMNSSSNQQQQQQHHVSLYGDVNGTPGAMPPVTPVASTVIALNAWGF</sequence>
<accession>A0A4P9X2C9</accession>
<dbReference type="PANTHER" id="PTHR35144">
    <property type="entry name" value="MEIOSIS-SPECIFIC TRANSCRIPTION FACTOR NDT80"/>
    <property type="match status" value="1"/>
</dbReference>
<dbReference type="InterPro" id="IPR024061">
    <property type="entry name" value="NDT80_DNA-bd_dom"/>
</dbReference>
<dbReference type="InterPro" id="IPR008967">
    <property type="entry name" value="p53-like_TF_DNA-bd_sf"/>
</dbReference>
<feature type="region of interest" description="Disordered" evidence="3">
    <location>
        <begin position="117"/>
        <end position="217"/>
    </location>
</feature>
<evidence type="ECO:0000256" key="2">
    <source>
        <dbReference type="PROSITE-ProRule" id="PRU00850"/>
    </source>
</evidence>
<organism evidence="5 6">
    <name type="scientific">Caulochytrium protostelioides</name>
    <dbReference type="NCBI Taxonomy" id="1555241"/>
    <lineage>
        <taxon>Eukaryota</taxon>
        <taxon>Fungi</taxon>
        <taxon>Fungi incertae sedis</taxon>
        <taxon>Chytridiomycota</taxon>
        <taxon>Chytridiomycota incertae sedis</taxon>
        <taxon>Chytridiomycetes</taxon>
        <taxon>Caulochytriales</taxon>
        <taxon>Caulochytriaceae</taxon>
        <taxon>Caulochytrium</taxon>
    </lineage>
</organism>
<feature type="compositionally biased region" description="Low complexity" evidence="3">
    <location>
        <begin position="117"/>
        <end position="132"/>
    </location>
</feature>
<dbReference type="InterPro" id="IPR052605">
    <property type="entry name" value="Fungal_trans_regulator"/>
</dbReference>
<evidence type="ECO:0000256" key="3">
    <source>
        <dbReference type="SAM" id="MobiDB-lite"/>
    </source>
</evidence>
<dbReference type="Proteomes" id="UP000274922">
    <property type="component" value="Unassembled WGS sequence"/>
</dbReference>
<dbReference type="GO" id="GO:0051321">
    <property type="term" value="P:meiotic cell cycle"/>
    <property type="evidence" value="ECO:0007669"/>
    <property type="project" value="TreeGrafter"/>
</dbReference>
<evidence type="ECO:0000313" key="6">
    <source>
        <dbReference type="Proteomes" id="UP000274922"/>
    </source>
</evidence>
<proteinExistence type="predicted"/>
<feature type="DNA-binding region" description="NDT80" evidence="2">
    <location>
        <begin position="521"/>
        <end position="903"/>
    </location>
</feature>
<dbReference type="InterPro" id="IPR037141">
    <property type="entry name" value="NDT80_DNA-bd_dom_sf"/>
</dbReference>
<keyword evidence="6" id="KW-1185">Reference proteome</keyword>
<dbReference type="GO" id="GO:0000228">
    <property type="term" value="C:nuclear chromosome"/>
    <property type="evidence" value="ECO:0007669"/>
    <property type="project" value="TreeGrafter"/>
</dbReference>
<dbReference type="PANTHER" id="PTHR35144:SF2">
    <property type="entry name" value="MEIOSIS-SPECIFIC TRANSCRIPTION FACTOR NDT80"/>
    <property type="match status" value="1"/>
</dbReference>
<gene>
    <name evidence="5" type="ORF">CXG81DRAFT_20577</name>
</gene>
<protein>
    <recommendedName>
        <fullName evidence="4">NDT80 domain-containing protein</fullName>
    </recommendedName>
</protein>
<evidence type="ECO:0000256" key="1">
    <source>
        <dbReference type="ARBA" id="ARBA00023125"/>
    </source>
</evidence>